<name>A0A8J4Y5N8_CHIOP</name>
<evidence type="ECO:0000256" key="1">
    <source>
        <dbReference type="SAM" id="MobiDB-lite"/>
    </source>
</evidence>
<keyword evidence="3" id="KW-1185">Reference proteome</keyword>
<protein>
    <submittedName>
        <fullName evidence="2">Uncharacterized protein</fullName>
    </submittedName>
</protein>
<accession>A0A8J4Y5N8</accession>
<dbReference type="OrthoDB" id="7480422at2759"/>
<dbReference type="Proteomes" id="UP000770661">
    <property type="component" value="Unassembled WGS sequence"/>
</dbReference>
<evidence type="ECO:0000313" key="2">
    <source>
        <dbReference type="EMBL" id="KAG0716709.1"/>
    </source>
</evidence>
<feature type="compositionally biased region" description="Basic and acidic residues" evidence="1">
    <location>
        <begin position="24"/>
        <end position="33"/>
    </location>
</feature>
<dbReference type="AlphaFoldDB" id="A0A8J4Y5N8"/>
<dbReference type="EMBL" id="JACEEZ010018648">
    <property type="protein sequence ID" value="KAG0716709.1"/>
    <property type="molecule type" value="Genomic_DNA"/>
</dbReference>
<evidence type="ECO:0000313" key="3">
    <source>
        <dbReference type="Proteomes" id="UP000770661"/>
    </source>
</evidence>
<organism evidence="2 3">
    <name type="scientific">Chionoecetes opilio</name>
    <name type="common">Atlantic snow crab</name>
    <name type="synonym">Cancer opilio</name>
    <dbReference type="NCBI Taxonomy" id="41210"/>
    <lineage>
        <taxon>Eukaryota</taxon>
        <taxon>Metazoa</taxon>
        <taxon>Ecdysozoa</taxon>
        <taxon>Arthropoda</taxon>
        <taxon>Crustacea</taxon>
        <taxon>Multicrustacea</taxon>
        <taxon>Malacostraca</taxon>
        <taxon>Eumalacostraca</taxon>
        <taxon>Eucarida</taxon>
        <taxon>Decapoda</taxon>
        <taxon>Pleocyemata</taxon>
        <taxon>Brachyura</taxon>
        <taxon>Eubrachyura</taxon>
        <taxon>Majoidea</taxon>
        <taxon>Majidae</taxon>
        <taxon>Chionoecetes</taxon>
    </lineage>
</organism>
<feature type="region of interest" description="Disordered" evidence="1">
    <location>
        <begin position="57"/>
        <end position="88"/>
    </location>
</feature>
<proteinExistence type="predicted"/>
<sequence>MVFSRPPSYLTTNRRGQRRAQRLVNDKRPHLDPDSFQPLQERRDVAVLCAMHKGKINLHTPHLGKPSSSLRPPPPPSLHPCRPTQTGQVSRALSRIEHHLRSFLPRYGPVYGTS</sequence>
<gene>
    <name evidence="2" type="ORF">GWK47_009048</name>
</gene>
<comment type="caution">
    <text evidence="2">The sequence shown here is derived from an EMBL/GenBank/DDBJ whole genome shotgun (WGS) entry which is preliminary data.</text>
</comment>
<reference evidence="2" key="1">
    <citation type="submission" date="2020-07" db="EMBL/GenBank/DDBJ databases">
        <title>The High-quality genome of the commercially important snow crab, Chionoecetes opilio.</title>
        <authorList>
            <person name="Jeong J.-H."/>
            <person name="Ryu S."/>
        </authorList>
    </citation>
    <scope>NUCLEOTIDE SEQUENCE</scope>
    <source>
        <strain evidence="2">MADBK_172401_WGS</strain>
        <tissue evidence="2">Digestive gland</tissue>
    </source>
</reference>
<feature type="region of interest" description="Disordered" evidence="1">
    <location>
        <begin position="1"/>
        <end position="36"/>
    </location>
</feature>